<reference evidence="1 2" key="1">
    <citation type="submission" date="2024-07" db="EMBL/GenBank/DDBJ databases">
        <title>Marimonas sp.nov., isolated from tidal-flat sediment.</title>
        <authorList>
            <person name="Jayan J.N."/>
            <person name="Lee S.S."/>
        </authorList>
    </citation>
    <scope>NUCLEOTIDE SEQUENCE [LARGE SCALE GENOMIC DNA]</scope>
    <source>
        <strain evidence="1 2">MJW-29</strain>
    </source>
</reference>
<protein>
    <submittedName>
        <fullName evidence="1">DUF934 domain-containing protein</fullName>
    </submittedName>
</protein>
<dbReference type="Proteomes" id="UP001556098">
    <property type="component" value="Unassembled WGS sequence"/>
</dbReference>
<sequence>MTQLINDAGFVTDDWAGDFCGPGAANDCRALHLPSDTRPEDVALTPALQIIRIDFPSFADGRGFTIARALRLRGYTGRLRAHGHLIADQYAMARRAGFDEVEVTDDIAVRQPEDQWLFRAKWQAHDHRARLRGQPAA</sequence>
<proteinExistence type="predicted"/>
<comment type="caution">
    <text evidence="1">The sequence shown here is derived from an EMBL/GenBank/DDBJ whole genome shotgun (WGS) entry which is preliminary data.</text>
</comment>
<evidence type="ECO:0000313" key="1">
    <source>
        <dbReference type="EMBL" id="MEW9918618.1"/>
    </source>
</evidence>
<dbReference type="RefSeq" id="WP_367876321.1">
    <property type="nucleotide sequence ID" value="NZ_JBFNXX010000002.1"/>
</dbReference>
<accession>A0ABV3RJA1</accession>
<evidence type="ECO:0000313" key="2">
    <source>
        <dbReference type="Proteomes" id="UP001556098"/>
    </source>
</evidence>
<organism evidence="1 2">
    <name type="scientific">Sulfitobacter sediminis</name>
    <dbReference type="NCBI Taxonomy" id="3234186"/>
    <lineage>
        <taxon>Bacteria</taxon>
        <taxon>Pseudomonadati</taxon>
        <taxon>Pseudomonadota</taxon>
        <taxon>Alphaproteobacteria</taxon>
        <taxon>Rhodobacterales</taxon>
        <taxon>Roseobacteraceae</taxon>
        <taxon>Sulfitobacter</taxon>
    </lineage>
</organism>
<keyword evidence="2" id="KW-1185">Reference proteome</keyword>
<name>A0ABV3RJA1_9RHOB</name>
<dbReference type="EMBL" id="JBFNXX010000002">
    <property type="protein sequence ID" value="MEW9918618.1"/>
    <property type="molecule type" value="Genomic_DNA"/>
</dbReference>
<dbReference type="Pfam" id="PF06073">
    <property type="entry name" value="DUF934"/>
    <property type="match status" value="1"/>
</dbReference>
<gene>
    <name evidence="1" type="ORF">AB2B41_03315</name>
</gene>
<dbReference type="InterPro" id="IPR008318">
    <property type="entry name" value="UCP030820"/>
</dbReference>